<accession>B0C221</accession>
<gene>
    <name evidence="6" type="ordered locus">AM1_2312</name>
</gene>
<evidence type="ECO:0000313" key="6">
    <source>
        <dbReference type="EMBL" id="ABW27322.1"/>
    </source>
</evidence>
<dbReference type="InterPro" id="IPR052363">
    <property type="entry name" value="LPS_export_LptC"/>
</dbReference>
<evidence type="ECO:0000256" key="5">
    <source>
        <dbReference type="ARBA" id="ARBA00023136"/>
    </source>
</evidence>
<dbReference type="GO" id="GO:0015221">
    <property type="term" value="F:lipopolysaccharide transmembrane transporter activity"/>
    <property type="evidence" value="ECO:0007669"/>
    <property type="project" value="InterPro"/>
</dbReference>
<dbReference type="PROSITE" id="PS51257">
    <property type="entry name" value="PROKAR_LIPOPROTEIN"/>
    <property type="match status" value="1"/>
</dbReference>
<dbReference type="Pfam" id="PF06835">
    <property type="entry name" value="LptC"/>
    <property type="match status" value="1"/>
</dbReference>
<keyword evidence="5" id="KW-0472">Membrane</keyword>
<dbReference type="AlphaFoldDB" id="B0C221"/>
<dbReference type="GO" id="GO:0005886">
    <property type="term" value="C:plasma membrane"/>
    <property type="evidence" value="ECO:0007669"/>
    <property type="project" value="InterPro"/>
</dbReference>
<dbReference type="HOGENOM" id="CLU_060279_0_0_3"/>
<proteinExistence type="predicted"/>
<sequence>MVVLTRPCAARDGIDISLIGLLSLIVVGCAPVRPGLPVPKQPQTSLHQAIFKRTDPTGQLLWQIQAEKAEVLDDVVQLQQIQGTFYHQQEPIYSLQAPYGQVHQQSNFIQLQGPLLVKDVRDRTTLRSQRLQWHPKTGQLIAQHQVLLQHPHFEIKGQRFQASTRTQQSRLSGTVTVKWLERDLQMQAQEISWFPRKETLAAHSVIPASVTMRPSANQPLTSNRWPHVQSQRVELCLPSQQLVFDEAVEMHIADSKMHIKSPRVLVSLTEDQWHSPQGIYIQYQGISARAKQGWLEPSRTLRLQHQVRVKGLPQNAQLRAQTLTWNMATQKVQARGQLIYQQLQPWVRMTGTRAMGNLLQKTLEVEGGEAVVEIVP</sequence>
<keyword evidence="3" id="KW-0812">Transmembrane</keyword>
<evidence type="ECO:0000313" key="7">
    <source>
        <dbReference type="Proteomes" id="UP000000268"/>
    </source>
</evidence>
<name>B0C221_ACAM1</name>
<keyword evidence="4" id="KW-1133">Transmembrane helix</keyword>
<evidence type="ECO:0000256" key="1">
    <source>
        <dbReference type="ARBA" id="ARBA00022475"/>
    </source>
</evidence>
<dbReference type="eggNOG" id="COG3117">
    <property type="taxonomic scope" value="Bacteria"/>
</dbReference>
<dbReference type="PANTHER" id="PTHR37481">
    <property type="entry name" value="LIPOPOLYSACCHARIDE EXPORT SYSTEM PROTEIN LPTC"/>
    <property type="match status" value="1"/>
</dbReference>
<dbReference type="Gene3D" id="2.60.450.10">
    <property type="entry name" value="Lipopolysaccharide (LPS) transport protein A like domain"/>
    <property type="match status" value="2"/>
</dbReference>
<dbReference type="STRING" id="329726.AM1_2312"/>
<keyword evidence="1" id="KW-1003">Cell membrane</keyword>
<dbReference type="GO" id="GO:0030288">
    <property type="term" value="C:outer membrane-bounded periplasmic space"/>
    <property type="evidence" value="ECO:0007669"/>
    <property type="project" value="TreeGrafter"/>
</dbReference>
<evidence type="ECO:0000256" key="3">
    <source>
        <dbReference type="ARBA" id="ARBA00022692"/>
    </source>
</evidence>
<dbReference type="EMBL" id="CP000828">
    <property type="protein sequence ID" value="ABW27322.1"/>
    <property type="molecule type" value="Genomic_DNA"/>
</dbReference>
<dbReference type="KEGG" id="amr:AM1_2312"/>
<keyword evidence="7" id="KW-1185">Reference proteome</keyword>
<dbReference type="InterPro" id="IPR010664">
    <property type="entry name" value="LipoPS_assembly_LptC-rel"/>
</dbReference>
<evidence type="ECO:0000256" key="2">
    <source>
        <dbReference type="ARBA" id="ARBA00022519"/>
    </source>
</evidence>
<dbReference type="NCBIfam" id="TIGR04409">
    <property type="entry name" value="LptC_YrbK"/>
    <property type="match status" value="1"/>
</dbReference>
<dbReference type="Proteomes" id="UP000000268">
    <property type="component" value="Chromosome"/>
</dbReference>
<reference evidence="6 7" key="1">
    <citation type="journal article" date="2008" name="Proc. Natl. Acad. Sci. U.S.A.">
        <title>Niche adaptation and genome expansion in the chlorophyll d-producing cyanobacterium Acaryochloris marina.</title>
        <authorList>
            <person name="Swingley W.D."/>
            <person name="Chen M."/>
            <person name="Cheung P.C."/>
            <person name="Conrad A.L."/>
            <person name="Dejesa L.C."/>
            <person name="Hao J."/>
            <person name="Honchak B.M."/>
            <person name="Karbach L.E."/>
            <person name="Kurdoglu A."/>
            <person name="Lahiri S."/>
            <person name="Mastrian S.D."/>
            <person name="Miyashita H."/>
            <person name="Page L."/>
            <person name="Ramakrishna P."/>
            <person name="Satoh S."/>
            <person name="Sattley W.M."/>
            <person name="Shimada Y."/>
            <person name="Taylor H.L."/>
            <person name="Tomo T."/>
            <person name="Tsuchiya T."/>
            <person name="Wang Z.T."/>
            <person name="Raymond J."/>
            <person name="Mimuro M."/>
            <person name="Blankenship R.E."/>
            <person name="Touchman J.W."/>
        </authorList>
    </citation>
    <scope>NUCLEOTIDE SEQUENCE [LARGE SCALE GENOMIC DNA]</scope>
    <source>
        <strain evidence="7">MBIC 11017</strain>
    </source>
</reference>
<dbReference type="GO" id="GO:0017089">
    <property type="term" value="F:glycolipid transfer activity"/>
    <property type="evidence" value="ECO:0007669"/>
    <property type="project" value="TreeGrafter"/>
</dbReference>
<keyword evidence="2" id="KW-0997">Cell inner membrane</keyword>
<protein>
    <recommendedName>
        <fullName evidence="8">LPS export ABC transporter periplasmic protein LptC</fullName>
    </recommendedName>
</protein>
<dbReference type="PANTHER" id="PTHR37481:SF1">
    <property type="entry name" value="LIPOPOLYSACCHARIDE EXPORT SYSTEM PROTEIN LPTC"/>
    <property type="match status" value="1"/>
</dbReference>
<organism evidence="6 7">
    <name type="scientific">Acaryochloris marina (strain MBIC 11017)</name>
    <dbReference type="NCBI Taxonomy" id="329726"/>
    <lineage>
        <taxon>Bacteria</taxon>
        <taxon>Bacillati</taxon>
        <taxon>Cyanobacteriota</taxon>
        <taxon>Cyanophyceae</taxon>
        <taxon>Acaryochloridales</taxon>
        <taxon>Acaryochloridaceae</taxon>
        <taxon>Acaryochloris</taxon>
    </lineage>
</organism>
<evidence type="ECO:0000256" key="4">
    <source>
        <dbReference type="ARBA" id="ARBA00022989"/>
    </source>
</evidence>
<dbReference type="InterPro" id="IPR026265">
    <property type="entry name" value="LptC"/>
</dbReference>
<evidence type="ECO:0008006" key="8">
    <source>
        <dbReference type="Google" id="ProtNLM"/>
    </source>
</evidence>